<feature type="transmembrane region" description="Helical" evidence="3">
    <location>
        <begin position="60"/>
        <end position="82"/>
    </location>
</feature>
<keyword evidence="3" id="KW-0812">Transmembrane</keyword>
<accession>A0ABQ6ID50</accession>
<evidence type="ECO:0000256" key="3">
    <source>
        <dbReference type="SAM" id="Phobius"/>
    </source>
</evidence>
<evidence type="ECO:0000256" key="1">
    <source>
        <dbReference type="SAM" id="Coils"/>
    </source>
</evidence>
<comment type="caution">
    <text evidence="4">The sequence shown here is derived from an EMBL/GenBank/DDBJ whole genome shotgun (WGS) entry which is preliminary data.</text>
</comment>
<evidence type="ECO:0000313" key="5">
    <source>
        <dbReference type="Proteomes" id="UP001157125"/>
    </source>
</evidence>
<reference evidence="5" key="1">
    <citation type="journal article" date="2019" name="Int. J. Syst. Evol. Microbiol.">
        <title>The Global Catalogue of Microorganisms (GCM) 10K type strain sequencing project: providing services to taxonomists for standard genome sequencing and annotation.</title>
        <authorList>
            <consortium name="The Broad Institute Genomics Platform"/>
            <consortium name="The Broad Institute Genome Sequencing Center for Infectious Disease"/>
            <person name="Wu L."/>
            <person name="Ma J."/>
        </authorList>
    </citation>
    <scope>NUCLEOTIDE SEQUENCE [LARGE SCALE GENOMIC DNA]</scope>
    <source>
        <strain evidence="5">NBRC 112299</strain>
    </source>
</reference>
<keyword evidence="3" id="KW-0472">Membrane</keyword>
<evidence type="ECO:0008006" key="6">
    <source>
        <dbReference type="Google" id="ProtNLM"/>
    </source>
</evidence>
<feature type="region of interest" description="Disordered" evidence="2">
    <location>
        <begin position="228"/>
        <end position="256"/>
    </location>
</feature>
<name>A0ABQ6ID50_9MICO</name>
<dbReference type="EMBL" id="BSUN01000001">
    <property type="protein sequence ID" value="GMA34927.1"/>
    <property type="molecule type" value="Genomic_DNA"/>
</dbReference>
<evidence type="ECO:0000256" key="2">
    <source>
        <dbReference type="SAM" id="MobiDB-lite"/>
    </source>
</evidence>
<dbReference type="Proteomes" id="UP001157125">
    <property type="component" value="Unassembled WGS sequence"/>
</dbReference>
<sequence>MRLSQNKQARIASVFRVVSSGPFCSRIVTFRALTVTDLTNTPSRHVRHVSMSEVRGRLGVMIEILLAAVSLIAGAAAGYAVASRRSSTAVREAAHATAQAAAATESLRQQRVDCASHMLDIADLRDALARAQADVAATSARHESLREQWALDTRAASQREEQLIGAHEQRLLEVAAQHERYIAQVKADHETLRREFEALSAKALRGSQEALLQARAGAAWQGARCGRCGTGQARGGRATDGRARRKGARRGAAPDQ</sequence>
<feature type="coiled-coil region" evidence="1">
    <location>
        <begin position="121"/>
        <end position="148"/>
    </location>
</feature>
<proteinExistence type="predicted"/>
<protein>
    <recommendedName>
        <fullName evidence="6">Chromosome partition protein Smc</fullName>
    </recommendedName>
</protein>
<gene>
    <name evidence="4" type="ORF">GCM10025876_11310</name>
</gene>
<keyword evidence="3" id="KW-1133">Transmembrane helix</keyword>
<evidence type="ECO:0000313" key="4">
    <source>
        <dbReference type="EMBL" id="GMA34927.1"/>
    </source>
</evidence>
<keyword evidence="5" id="KW-1185">Reference proteome</keyword>
<keyword evidence="1" id="KW-0175">Coiled coil</keyword>
<organism evidence="4 5">
    <name type="scientific">Demequina litorisediminis</name>
    <dbReference type="NCBI Taxonomy" id="1849022"/>
    <lineage>
        <taxon>Bacteria</taxon>
        <taxon>Bacillati</taxon>
        <taxon>Actinomycetota</taxon>
        <taxon>Actinomycetes</taxon>
        <taxon>Micrococcales</taxon>
        <taxon>Demequinaceae</taxon>
        <taxon>Demequina</taxon>
    </lineage>
</organism>
<feature type="coiled-coil region" evidence="1">
    <location>
        <begin position="175"/>
        <end position="202"/>
    </location>
</feature>